<dbReference type="PROSITE" id="PS01152">
    <property type="entry name" value="HESB"/>
    <property type="match status" value="1"/>
</dbReference>
<proteinExistence type="inferred from homology"/>
<dbReference type="EMBL" id="JH993002">
    <property type="protein sequence ID" value="EKX44833.1"/>
    <property type="molecule type" value="Genomic_DNA"/>
</dbReference>
<dbReference type="Gene3D" id="2.60.300.12">
    <property type="entry name" value="HesB-like domain"/>
    <property type="match status" value="1"/>
</dbReference>
<dbReference type="AlphaFoldDB" id="L1J8G5"/>
<dbReference type="InterPro" id="IPR000361">
    <property type="entry name" value="ATAP_core_dom"/>
</dbReference>
<dbReference type="PaxDb" id="55529-EKX44833"/>
<dbReference type="InterPro" id="IPR035903">
    <property type="entry name" value="HesB-like_dom_sf"/>
</dbReference>
<evidence type="ECO:0000256" key="2">
    <source>
        <dbReference type="ARBA" id="ARBA00006718"/>
    </source>
</evidence>
<keyword evidence="9" id="KW-1185">Reference proteome</keyword>
<dbReference type="InterPro" id="IPR016092">
    <property type="entry name" value="ATAP"/>
</dbReference>
<keyword evidence="4" id="KW-0408">Iron</keyword>
<dbReference type="GeneID" id="17301527"/>
<dbReference type="EnsemblProtists" id="EKX44833">
    <property type="protein sequence ID" value="EKX44833"/>
    <property type="gene ID" value="GUITHDRAFT_152876"/>
</dbReference>
<dbReference type="GO" id="GO:0120510">
    <property type="term" value="C:mitochondrial [4Fe-4S] assembly complex"/>
    <property type="evidence" value="ECO:0007669"/>
    <property type="project" value="UniProtKB-ARBA"/>
</dbReference>
<dbReference type="PANTHER" id="PTHR43011">
    <property type="entry name" value="IRON-SULFUR CLUSTER ASSEMBLY 2 HOMOLOG, MITOCHONDRIAL"/>
    <property type="match status" value="1"/>
</dbReference>
<reference evidence="9" key="2">
    <citation type="submission" date="2012-11" db="EMBL/GenBank/DDBJ databases">
        <authorList>
            <person name="Kuo A."/>
            <person name="Curtis B.A."/>
            <person name="Tanifuji G."/>
            <person name="Burki F."/>
            <person name="Gruber A."/>
            <person name="Irimia M."/>
            <person name="Maruyama S."/>
            <person name="Arias M.C."/>
            <person name="Ball S.G."/>
            <person name="Gile G.H."/>
            <person name="Hirakawa Y."/>
            <person name="Hopkins J.F."/>
            <person name="Rensing S.A."/>
            <person name="Schmutz J."/>
            <person name="Symeonidi A."/>
            <person name="Elias M."/>
            <person name="Eveleigh R.J."/>
            <person name="Herman E.K."/>
            <person name="Klute M.J."/>
            <person name="Nakayama T."/>
            <person name="Obornik M."/>
            <person name="Reyes-Prieto A."/>
            <person name="Armbrust E.V."/>
            <person name="Aves S.J."/>
            <person name="Beiko R.G."/>
            <person name="Coutinho P."/>
            <person name="Dacks J.B."/>
            <person name="Durnford D.G."/>
            <person name="Fast N.M."/>
            <person name="Green B.R."/>
            <person name="Grisdale C."/>
            <person name="Hempe F."/>
            <person name="Henrissat B."/>
            <person name="Hoppner M.P."/>
            <person name="Ishida K.-I."/>
            <person name="Kim E."/>
            <person name="Koreny L."/>
            <person name="Kroth P.G."/>
            <person name="Liu Y."/>
            <person name="Malik S.-B."/>
            <person name="Maier U.G."/>
            <person name="McRose D."/>
            <person name="Mock T."/>
            <person name="Neilson J.A."/>
            <person name="Onodera N.T."/>
            <person name="Poole A.M."/>
            <person name="Pritham E.J."/>
            <person name="Richards T.A."/>
            <person name="Rocap G."/>
            <person name="Roy S.W."/>
            <person name="Sarai C."/>
            <person name="Schaack S."/>
            <person name="Shirato S."/>
            <person name="Slamovits C.H."/>
            <person name="Spencer D.F."/>
            <person name="Suzuki S."/>
            <person name="Worden A.Z."/>
            <person name="Zauner S."/>
            <person name="Barry K."/>
            <person name="Bell C."/>
            <person name="Bharti A.K."/>
            <person name="Crow J.A."/>
            <person name="Grimwood J."/>
            <person name="Kramer R."/>
            <person name="Lindquist E."/>
            <person name="Lucas S."/>
            <person name="Salamov A."/>
            <person name="McFadden G.I."/>
            <person name="Lane C.E."/>
            <person name="Keeling P.J."/>
            <person name="Gray M.W."/>
            <person name="Grigoriev I.V."/>
            <person name="Archibald J.M."/>
        </authorList>
    </citation>
    <scope>NUCLEOTIDE SEQUENCE</scope>
    <source>
        <strain evidence="9">CCMP2712</strain>
    </source>
</reference>
<comment type="subcellular location">
    <subcellularLocation>
        <location evidence="1">Mitochondrion</location>
    </subcellularLocation>
</comment>
<evidence type="ECO:0000256" key="1">
    <source>
        <dbReference type="ARBA" id="ARBA00004173"/>
    </source>
</evidence>
<dbReference type="GO" id="GO:0051537">
    <property type="term" value="F:2 iron, 2 sulfur cluster binding"/>
    <property type="evidence" value="ECO:0007669"/>
    <property type="project" value="TreeGrafter"/>
</dbReference>
<gene>
    <name evidence="7" type="ORF">GUITHDRAFT_152876</name>
</gene>
<evidence type="ECO:0000313" key="9">
    <source>
        <dbReference type="Proteomes" id="UP000011087"/>
    </source>
</evidence>
<sequence>MIPSFLRRVSSIQRFALQNWTRPLVTVTESKAMVSPIRTAAECRSRKWVSVHSSISCRHEHSRGMATAAGLVDVDGDRPALSISDRCAKRIIKVQKEGFLRLRVDGGGCSGFQYKFQPDSKMEGDDVVFEKDGAKLVIDETSLDLVRGSTVDFVEEMISSSFQVLNNPNSEGTCGCGSSFSPKN</sequence>
<evidence type="ECO:0000313" key="8">
    <source>
        <dbReference type="EnsemblProtists" id="EKX44833"/>
    </source>
</evidence>
<evidence type="ECO:0000313" key="7">
    <source>
        <dbReference type="EMBL" id="EKX44833.1"/>
    </source>
</evidence>
<reference evidence="7 9" key="1">
    <citation type="journal article" date="2012" name="Nature">
        <title>Algal genomes reveal evolutionary mosaicism and the fate of nucleomorphs.</title>
        <authorList>
            <consortium name="DOE Joint Genome Institute"/>
            <person name="Curtis B.A."/>
            <person name="Tanifuji G."/>
            <person name="Burki F."/>
            <person name="Gruber A."/>
            <person name="Irimia M."/>
            <person name="Maruyama S."/>
            <person name="Arias M.C."/>
            <person name="Ball S.G."/>
            <person name="Gile G.H."/>
            <person name="Hirakawa Y."/>
            <person name="Hopkins J.F."/>
            <person name="Kuo A."/>
            <person name="Rensing S.A."/>
            <person name="Schmutz J."/>
            <person name="Symeonidi A."/>
            <person name="Elias M."/>
            <person name="Eveleigh R.J."/>
            <person name="Herman E.K."/>
            <person name="Klute M.J."/>
            <person name="Nakayama T."/>
            <person name="Obornik M."/>
            <person name="Reyes-Prieto A."/>
            <person name="Armbrust E.V."/>
            <person name="Aves S.J."/>
            <person name="Beiko R.G."/>
            <person name="Coutinho P."/>
            <person name="Dacks J.B."/>
            <person name="Durnford D.G."/>
            <person name="Fast N.M."/>
            <person name="Green B.R."/>
            <person name="Grisdale C.J."/>
            <person name="Hempel F."/>
            <person name="Henrissat B."/>
            <person name="Hoppner M.P."/>
            <person name="Ishida K."/>
            <person name="Kim E."/>
            <person name="Koreny L."/>
            <person name="Kroth P.G."/>
            <person name="Liu Y."/>
            <person name="Malik S.B."/>
            <person name="Maier U.G."/>
            <person name="McRose D."/>
            <person name="Mock T."/>
            <person name="Neilson J.A."/>
            <person name="Onodera N.T."/>
            <person name="Poole A.M."/>
            <person name="Pritham E.J."/>
            <person name="Richards T.A."/>
            <person name="Rocap G."/>
            <person name="Roy S.W."/>
            <person name="Sarai C."/>
            <person name="Schaack S."/>
            <person name="Shirato S."/>
            <person name="Slamovits C.H."/>
            <person name="Spencer D.F."/>
            <person name="Suzuki S."/>
            <person name="Worden A.Z."/>
            <person name="Zauner S."/>
            <person name="Barry K."/>
            <person name="Bell C."/>
            <person name="Bharti A.K."/>
            <person name="Crow J.A."/>
            <person name="Grimwood J."/>
            <person name="Kramer R."/>
            <person name="Lindquist E."/>
            <person name="Lucas S."/>
            <person name="Salamov A."/>
            <person name="McFadden G.I."/>
            <person name="Lane C.E."/>
            <person name="Keeling P.J."/>
            <person name="Gray M.W."/>
            <person name="Grigoriev I.V."/>
            <person name="Archibald J.M."/>
        </authorList>
    </citation>
    <scope>NUCLEOTIDE SEQUENCE</scope>
    <source>
        <strain evidence="7 9">CCMP2712</strain>
    </source>
</reference>
<organism evidence="7">
    <name type="scientific">Guillardia theta (strain CCMP2712)</name>
    <name type="common">Cryptophyte</name>
    <dbReference type="NCBI Taxonomy" id="905079"/>
    <lineage>
        <taxon>Eukaryota</taxon>
        <taxon>Cryptophyceae</taxon>
        <taxon>Pyrenomonadales</taxon>
        <taxon>Geminigeraceae</taxon>
        <taxon>Guillardia</taxon>
    </lineage>
</organism>
<dbReference type="GO" id="GO:0016226">
    <property type="term" value="P:iron-sulfur cluster assembly"/>
    <property type="evidence" value="ECO:0007669"/>
    <property type="project" value="InterPro"/>
</dbReference>
<dbReference type="STRING" id="905079.L1J8G5"/>
<dbReference type="InterPro" id="IPR017870">
    <property type="entry name" value="FeS_cluster_insertion_CS"/>
</dbReference>
<reference evidence="8" key="3">
    <citation type="submission" date="2015-06" db="UniProtKB">
        <authorList>
            <consortium name="EnsemblProtists"/>
        </authorList>
    </citation>
    <scope>IDENTIFICATION</scope>
</reference>
<name>L1J8G5_GUITC</name>
<dbReference type="HOGENOM" id="CLU_069054_1_4_1"/>
<dbReference type="SUPFAM" id="SSF89360">
    <property type="entry name" value="HesB-like domain"/>
    <property type="match status" value="1"/>
</dbReference>
<keyword evidence="5" id="KW-0496">Mitochondrion</keyword>
<dbReference type="OrthoDB" id="1938621at2759"/>
<keyword evidence="3" id="KW-0479">Metal-binding</keyword>
<dbReference type="PANTHER" id="PTHR43011:SF1">
    <property type="entry name" value="IRON-SULFUR CLUSTER ASSEMBLY 2 HOMOLOG, MITOCHONDRIAL"/>
    <property type="match status" value="1"/>
</dbReference>
<evidence type="ECO:0000256" key="3">
    <source>
        <dbReference type="ARBA" id="ARBA00022723"/>
    </source>
</evidence>
<evidence type="ECO:0000259" key="6">
    <source>
        <dbReference type="Pfam" id="PF01521"/>
    </source>
</evidence>
<evidence type="ECO:0000256" key="5">
    <source>
        <dbReference type="ARBA" id="ARBA00023128"/>
    </source>
</evidence>
<comment type="similarity">
    <text evidence="2">Belongs to the HesB/IscA family.</text>
</comment>
<dbReference type="FunFam" id="2.60.300.12:FF:000006">
    <property type="entry name" value="Iron-sulfur cluster assembly 2 mitochondrial"/>
    <property type="match status" value="1"/>
</dbReference>
<dbReference type="GO" id="GO:0051539">
    <property type="term" value="F:4 iron, 4 sulfur cluster binding"/>
    <property type="evidence" value="ECO:0007669"/>
    <property type="project" value="TreeGrafter"/>
</dbReference>
<dbReference type="GO" id="GO:0005506">
    <property type="term" value="F:iron ion binding"/>
    <property type="evidence" value="ECO:0007669"/>
    <property type="project" value="TreeGrafter"/>
</dbReference>
<protein>
    <recommendedName>
        <fullName evidence="6">Core domain-containing protein</fullName>
    </recommendedName>
</protein>
<dbReference type="RefSeq" id="XP_005831813.1">
    <property type="nucleotide sequence ID" value="XM_005831756.1"/>
</dbReference>
<dbReference type="OMA" id="AMRISHK"/>
<dbReference type="Pfam" id="PF01521">
    <property type="entry name" value="Fe-S_biosyn"/>
    <property type="match status" value="1"/>
</dbReference>
<dbReference type="eggNOG" id="KOG1119">
    <property type="taxonomic scope" value="Eukaryota"/>
</dbReference>
<evidence type="ECO:0000256" key="4">
    <source>
        <dbReference type="ARBA" id="ARBA00023004"/>
    </source>
</evidence>
<dbReference type="KEGG" id="gtt:GUITHDRAFT_152876"/>
<dbReference type="NCBIfam" id="TIGR00049">
    <property type="entry name" value="iron-sulfur cluster assembly accessory protein"/>
    <property type="match status" value="1"/>
</dbReference>
<accession>L1J8G5</accession>
<feature type="domain" description="Core" evidence="6">
    <location>
        <begin position="81"/>
        <end position="177"/>
    </location>
</feature>
<dbReference type="Proteomes" id="UP000011087">
    <property type="component" value="Unassembled WGS sequence"/>
</dbReference>